<organism evidence="1 2">
    <name type="scientific">Paxillus rubicundulus Ve08.2h10</name>
    <dbReference type="NCBI Taxonomy" id="930991"/>
    <lineage>
        <taxon>Eukaryota</taxon>
        <taxon>Fungi</taxon>
        <taxon>Dikarya</taxon>
        <taxon>Basidiomycota</taxon>
        <taxon>Agaricomycotina</taxon>
        <taxon>Agaricomycetes</taxon>
        <taxon>Agaricomycetidae</taxon>
        <taxon>Boletales</taxon>
        <taxon>Paxilineae</taxon>
        <taxon>Paxillaceae</taxon>
        <taxon>Paxillus</taxon>
    </lineage>
</organism>
<proteinExistence type="predicted"/>
<gene>
    <name evidence="1" type="ORF">PAXRUDRAFT_157847</name>
</gene>
<keyword evidence="2" id="KW-1185">Reference proteome</keyword>
<dbReference type="HOGENOM" id="CLU_2644735_0_0_1"/>
<evidence type="ECO:0000313" key="1">
    <source>
        <dbReference type="EMBL" id="KIK80756.1"/>
    </source>
</evidence>
<dbReference type="Proteomes" id="UP000054538">
    <property type="component" value="Unassembled WGS sequence"/>
</dbReference>
<name>A0A0D0DA49_9AGAM</name>
<accession>A0A0D0DA49</accession>
<dbReference type="OrthoDB" id="2689137at2759"/>
<reference evidence="2" key="2">
    <citation type="submission" date="2015-01" db="EMBL/GenBank/DDBJ databases">
        <title>Evolutionary Origins and Diversification of the Mycorrhizal Mutualists.</title>
        <authorList>
            <consortium name="DOE Joint Genome Institute"/>
            <consortium name="Mycorrhizal Genomics Consortium"/>
            <person name="Kohler A."/>
            <person name="Kuo A."/>
            <person name="Nagy L.G."/>
            <person name="Floudas D."/>
            <person name="Copeland A."/>
            <person name="Barry K.W."/>
            <person name="Cichocki N."/>
            <person name="Veneault-Fourrey C."/>
            <person name="LaButti K."/>
            <person name="Lindquist E.A."/>
            <person name="Lipzen A."/>
            <person name="Lundell T."/>
            <person name="Morin E."/>
            <person name="Murat C."/>
            <person name="Riley R."/>
            <person name="Ohm R."/>
            <person name="Sun H."/>
            <person name="Tunlid A."/>
            <person name="Henrissat B."/>
            <person name="Grigoriev I.V."/>
            <person name="Hibbett D.S."/>
            <person name="Martin F."/>
        </authorList>
    </citation>
    <scope>NUCLEOTIDE SEQUENCE [LARGE SCALE GENOMIC DNA]</scope>
    <source>
        <strain evidence="2">Ve08.2h10</strain>
    </source>
</reference>
<sequence>VTRVKISMEPLTITANILQGGCTRLVITALCLENLYHIYGDVKMDSEISTAVHASLEKHWVKANQGVFICTVMLNPFLCTSCFSSGVS</sequence>
<protein>
    <submittedName>
        <fullName evidence="1">Unplaced genomic scaffold scaffold_1121, whole genome shotgun sequence</fullName>
    </submittedName>
</protein>
<feature type="non-terminal residue" evidence="1">
    <location>
        <position position="1"/>
    </location>
</feature>
<dbReference type="InParanoid" id="A0A0D0DA49"/>
<reference evidence="1 2" key="1">
    <citation type="submission" date="2014-04" db="EMBL/GenBank/DDBJ databases">
        <authorList>
            <consortium name="DOE Joint Genome Institute"/>
            <person name="Kuo A."/>
            <person name="Kohler A."/>
            <person name="Jargeat P."/>
            <person name="Nagy L.G."/>
            <person name="Floudas D."/>
            <person name="Copeland A."/>
            <person name="Barry K.W."/>
            <person name="Cichocki N."/>
            <person name="Veneault-Fourrey C."/>
            <person name="LaButti K."/>
            <person name="Lindquist E.A."/>
            <person name="Lipzen A."/>
            <person name="Lundell T."/>
            <person name="Morin E."/>
            <person name="Murat C."/>
            <person name="Sun H."/>
            <person name="Tunlid A."/>
            <person name="Henrissat B."/>
            <person name="Grigoriev I.V."/>
            <person name="Hibbett D.S."/>
            <person name="Martin F."/>
            <person name="Nordberg H.P."/>
            <person name="Cantor M.N."/>
            <person name="Hua S.X."/>
        </authorList>
    </citation>
    <scope>NUCLEOTIDE SEQUENCE [LARGE SCALE GENOMIC DNA]</scope>
    <source>
        <strain evidence="1 2">Ve08.2h10</strain>
    </source>
</reference>
<dbReference type="EMBL" id="KN825943">
    <property type="protein sequence ID" value="KIK80756.1"/>
    <property type="molecule type" value="Genomic_DNA"/>
</dbReference>
<dbReference type="STRING" id="930991.A0A0D0DA49"/>
<dbReference type="AlphaFoldDB" id="A0A0D0DA49"/>
<evidence type="ECO:0000313" key="2">
    <source>
        <dbReference type="Proteomes" id="UP000054538"/>
    </source>
</evidence>